<evidence type="ECO:0000259" key="3">
    <source>
        <dbReference type="Pfam" id="PF08541"/>
    </source>
</evidence>
<dbReference type="CDD" id="cd00827">
    <property type="entry name" value="init_cond_enzymes"/>
    <property type="match status" value="1"/>
</dbReference>
<sequence>MEKAAYINSVSAYLPNSPIANEEMEDYIGEIGGNPSRVRSIVLRQNGIKTRYYGLDKNQSLTHSNAELAKEAVCGLFENRQIPNDLTLLACGTSTPDQLLPSHASMVHGELANYPMEIFSSAGVCLTSLQALKICYSNILAGLHQKAVCVASELTSPALVSKFYDPEYEATHDNPDKDPYMAFEKDFMRFMLSDGAGAVLVQDHPEGICSLKIEWVDMTSYANELPTCMFMASELQENGRLKSWKEFSPDEIKERTVLVGKQDIRQLKKYIIKYWVDHIETVLAKHHVKAEEIDYVIPHVSSMFFYEKLNDEIAARNIALTKEKWFTNLTSVGNIGSAAIYVALEEFIRTKGIKRGNKILLLVPESGRFSYGTVLLTVE</sequence>
<dbReference type="PANTHER" id="PTHR34069">
    <property type="entry name" value="3-OXOACYL-[ACYL-CARRIER-PROTEIN] SYNTHASE 3"/>
    <property type="match status" value="1"/>
</dbReference>
<accession>A0A2M8TK94</accession>
<dbReference type="GO" id="GO:0044550">
    <property type="term" value="P:secondary metabolite biosynthetic process"/>
    <property type="evidence" value="ECO:0007669"/>
    <property type="project" value="TreeGrafter"/>
</dbReference>
<dbReference type="Proteomes" id="UP000231201">
    <property type="component" value="Unassembled WGS sequence"/>
</dbReference>
<dbReference type="NCBIfam" id="NF005293">
    <property type="entry name" value="PRK06816.1"/>
    <property type="match status" value="1"/>
</dbReference>
<protein>
    <recommendedName>
        <fullName evidence="3">Beta-ketoacyl-[acyl-carrier-protein] synthase III C-terminal domain-containing protein</fullName>
    </recommendedName>
</protein>
<dbReference type="SUPFAM" id="SSF53901">
    <property type="entry name" value="Thiolase-like"/>
    <property type="match status" value="2"/>
</dbReference>
<dbReference type="PANTHER" id="PTHR34069:SF3">
    <property type="entry name" value="ACYL-COA:ACYL-COA ALKYLTRANSFERASE"/>
    <property type="match status" value="1"/>
</dbReference>
<proteinExistence type="predicted"/>
<keyword evidence="1" id="KW-0808">Transferase</keyword>
<dbReference type="EMBL" id="PENH01000002">
    <property type="protein sequence ID" value="PJI24299.1"/>
    <property type="molecule type" value="Genomic_DNA"/>
</dbReference>
<dbReference type="RefSeq" id="WP_100356723.1">
    <property type="nucleotide sequence ID" value="NZ_PENH01000002.1"/>
</dbReference>
<evidence type="ECO:0000313" key="5">
    <source>
        <dbReference type="Proteomes" id="UP000231201"/>
    </source>
</evidence>
<evidence type="ECO:0000256" key="2">
    <source>
        <dbReference type="ARBA" id="ARBA00023315"/>
    </source>
</evidence>
<comment type="caution">
    <text evidence="4">The sequence shown here is derived from an EMBL/GenBank/DDBJ whole genome shotgun (WGS) entry which is preliminary data.</text>
</comment>
<gene>
    <name evidence="4" type="ORF">CTM59_09250</name>
</gene>
<dbReference type="InterPro" id="IPR013747">
    <property type="entry name" value="ACP_syn_III_C"/>
</dbReference>
<feature type="domain" description="Beta-ketoacyl-[acyl-carrier-protein] synthase III C-terminal" evidence="3">
    <location>
        <begin position="283"/>
        <end position="375"/>
    </location>
</feature>
<dbReference type="InterPro" id="IPR016039">
    <property type="entry name" value="Thiolase-like"/>
</dbReference>
<evidence type="ECO:0000313" key="4">
    <source>
        <dbReference type="EMBL" id="PJI24299.1"/>
    </source>
</evidence>
<name>A0A2M8TK94_PREIN</name>
<dbReference type="Pfam" id="PF08541">
    <property type="entry name" value="ACP_syn_III_C"/>
    <property type="match status" value="1"/>
</dbReference>
<reference evidence="4 5" key="1">
    <citation type="submission" date="2017-11" db="EMBL/GenBank/DDBJ databases">
        <title>Genome sequencing of Prevotella intermedia KCOM 2833.</title>
        <authorList>
            <person name="Kook J.-K."/>
            <person name="Park S.-N."/>
            <person name="Lim Y.K."/>
        </authorList>
    </citation>
    <scope>NUCLEOTIDE SEQUENCE [LARGE SCALE GENOMIC DNA]</scope>
    <source>
        <strain evidence="4 5">KCOM 2833</strain>
    </source>
</reference>
<organism evidence="4 5">
    <name type="scientific">Prevotella intermedia</name>
    <dbReference type="NCBI Taxonomy" id="28131"/>
    <lineage>
        <taxon>Bacteria</taxon>
        <taxon>Pseudomonadati</taxon>
        <taxon>Bacteroidota</taxon>
        <taxon>Bacteroidia</taxon>
        <taxon>Bacteroidales</taxon>
        <taxon>Prevotellaceae</taxon>
        <taxon>Prevotella</taxon>
    </lineage>
</organism>
<keyword evidence="2" id="KW-0012">Acyltransferase</keyword>
<dbReference type="GO" id="GO:0016746">
    <property type="term" value="F:acyltransferase activity"/>
    <property type="evidence" value="ECO:0007669"/>
    <property type="project" value="UniProtKB-KW"/>
</dbReference>
<dbReference type="AlphaFoldDB" id="A0A2M8TK94"/>
<dbReference type="Gene3D" id="3.40.47.10">
    <property type="match status" value="2"/>
</dbReference>
<evidence type="ECO:0000256" key="1">
    <source>
        <dbReference type="ARBA" id="ARBA00022679"/>
    </source>
</evidence>